<evidence type="ECO:0000256" key="4">
    <source>
        <dbReference type="ARBA" id="ARBA00022692"/>
    </source>
</evidence>
<feature type="non-terminal residue" evidence="10">
    <location>
        <position position="63"/>
    </location>
</feature>
<dbReference type="EMBL" id="BLLF01006753">
    <property type="protein sequence ID" value="GFH32527.1"/>
    <property type="molecule type" value="Genomic_DNA"/>
</dbReference>
<comment type="similarity">
    <text evidence="2 9">Belongs to the mitochondrial carrier (TC 2.A.29) family.</text>
</comment>
<keyword evidence="3 9" id="KW-0813">Transport</keyword>
<evidence type="ECO:0000313" key="11">
    <source>
        <dbReference type="Proteomes" id="UP000485058"/>
    </source>
</evidence>
<dbReference type="Pfam" id="PF00153">
    <property type="entry name" value="Mito_carr"/>
    <property type="match status" value="1"/>
</dbReference>
<evidence type="ECO:0000256" key="3">
    <source>
        <dbReference type="ARBA" id="ARBA00022448"/>
    </source>
</evidence>
<keyword evidence="7 8" id="KW-0472">Membrane</keyword>
<dbReference type="GO" id="GO:0016020">
    <property type="term" value="C:membrane"/>
    <property type="evidence" value="ECO:0007669"/>
    <property type="project" value="UniProtKB-SubCell"/>
</dbReference>
<feature type="repeat" description="Solcar" evidence="8">
    <location>
        <begin position="1"/>
        <end position="63"/>
    </location>
</feature>
<dbReference type="GO" id="GO:0055085">
    <property type="term" value="P:transmembrane transport"/>
    <property type="evidence" value="ECO:0007669"/>
    <property type="project" value="InterPro"/>
</dbReference>
<accession>A0A6A0AKZ9</accession>
<protein>
    <submittedName>
        <fullName evidence="10">Uncharacterized protein</fullName>
    </submittedName>
</protein>
<comment type="caution">
    <text evidence="10">The sequence shown here is derived from an EMBL/GenBank/DDBJ whole genome shotgun (WGS) entry which is preliminary data.</text>
</comment>
<evidence type="ECO:0000256" key="7">
    <source>
        <dbReference type="ARBA" id="ARBA00023136"/>
    </source>
</evidence>
<organism evidence="10 11">
    <name type="scientific">Haematococcus lacustris</name>
    <name type="common">Green alga</name>
    <name type="synonym">Haematococcus pluvialis</name>
    <dbReference type="NCBI Taxonomy" id="44745"/>
    <lineage>
        <taxon>Eukaryota</taxon>
        <taxon>Viridiplantae</taxon>
        <taxon>Chlorophyta</taxon>
        <taxon>core chlorophytes</taxon>
        <taxon>Chlorophyceae</taxon>
        <taxon>CS clade</taxon>
        <taxon>Chlamydomonadales</taxon>
        <taxon>Haematococcaceae</taxon>
        <taxon>Haematococcus</taxon>
    </lineage>
</organism>
<evidence type="ECO:0000256" key="8">
    <source>
        <dbReference type="PROSITE-ProRule" id="PRU00282"/>
    </source>
</evidence>
<evidence type="ECO:0000256" key="1">
    <source>
        <dbReference type="ARBA" id="ARBA00004141"/>
    </source>
</evidence>
<comment type="subcellular location">
    <subcellularLocation>
        <location evidence="1">Membrane</location>
        <topology evidence="1">Multi-pass membrane protein</topology>
    </subcellularLocation>
</comment>
<keyword evidence="6" id="KW-1133">Transmembrane helix</keyword>
<name>A0A6A0AKZ9_HAELA</name>
<dbReference type="GO" id="GO:0006862">
    <property type="term" value="P:nucleotide transport"/>
    <property type="evidence" value="ECO:0007669"/>
    <property type="project" value="InterPro"/>
</dbReference>
<evidence type="ECO:0000313" key="10">
    <source>
        <dbReference type="EMBL" id="GFH32527.1"/>
    </source>
</evidence>
<keyword evidence="5" id="KW-0677">Repeat</keyword>
<keyword evidence="4 8" id="KW-0812">Transmembrane</keyword>
<dbReference type="InterPro" id="IPR044712">
    <property type="entry name" value="SLC25A32-like"/>
</dbReference>
<dbReference type="PROSITE" id="PS50920">
    <property type="entry name" value="SOLCAR"/>
    <property type="match status" value="1"/>
</dbReference>
<dbReference type="AlphaFoldDB" id="A0A6A0AKZ9"/>
<dbReference type="PANTHER" id="PTHR45683">
    <property type="entry name" value="MITOCHONDRIAL NICOTINAMIDE ADENINE DINUCLEOTIDE TRANSPORTER 1-RELATED-RELATED"/>
    <property type="match status" value="1"/>
</dbReference>
<dbReference type="InterPro" id="IPR023395">
    <property type="entry name" value="MCP_dom_sf"/>
</dbReference>
<evidence type="ECO:0000256" key="5">
    <source>
        <dbReference type="ARBA" id="ARBA00022737"/>
    </source>
</evidence>
<sequence>MAAAASKLAASLATYPTQVVRSRLQQRFDTGRSLQYQGSWDVVRSTWRREGLLGFYRGLGPAL</sequence>
<gene>
    <name evidence="10" type="ORF">HaLaN_31761</name>
</gene>
<evidence type="ECO:0000256" key="6">
    <source>
        <dbReference type="ARBA" id="ARBA00022989"/>
    </source>
</evidence>
<reference evidence="10 11" key="1">
    <citation type="submission" date="2020-02" db="EMBL/GenBank/DDBJ databases">
        <title>Draft genome sequence of Haematococcus lacustris strain NIES-144.</title>
        <authorList>
            <person name="Morimoto D."/>
            <person name="Nakagawa S."/>
            <person name="Yoshida T."/>
            <person name="Sawayama S."/>
        </authorList>
    </citation>
    <scope>NUCLEOTIDE SEQUENCE [LARGE SCALE GENOMIC DNA]</scope>
    <source>
        <strain evidence="10 11">NIES-144</strain>
    </source>
</reference>
<keyword evidence="11" id="KW-1185">Reference proteome</keyword>
<feature type="non-terminal residue" evidence="10">
    <location>
        <position position="1"/>
    </location>
</feature>
<proteinExistence type="inferred from homology"/>
<dbReference type="InterPro" id="IPR018108">
    <property type="entry name" value="MCP_transmembrane"/>
</dbReference>
<evidence type="ECO:0000256" key="2">
    <source>
        <dbReference type="ARBA" id="ARBA00006375"/>
    </source>
</evidence>
<dbReference type="SUPFAM" id="SSF103506">
    <property type="entry name" value="Mitochondrial carrier"/>
    <property type="match status" value="1"/>
</dbReference>
<dbReference type="Proteomes" id="UP000485058">
    <property type="component" value="Unassembled WGS sequence"/>
</dbReference>
<dbReference type="Gene3D" id="1.50.40.10">
    <property type="entry name" value="Mitochondrial carrier domain"/>
    <property type="match status" value="1"/>
</dbReference>
<evidence type="ECO:0000256" key="9">
    <source>
        <dbReference type="RuleBase" id="RU000488"/>
    </source>
</evidence>